<feature type="compositionally biased region" description="Low complexity" evidence="1">
    <location>
        <begin position="158"/>
        <end position="167"/>
    </location>
</feature>
<name>A0A9P6ZCK0_9FUNG</name>
<dbReference type="AlphaFoldDB" id="A0A9P6ZCK0"/>
<dbReference type="Proteomes" id="UP000740926">
    <property type="component" value="Unassembled WGS sequence"/>
</dbReference>
<comment type="caution">
    <text evidence="3">The sequence shown here is derived from an EMBL/GenBank/DDBJ whole genome shotgun (WGS) entry which is preliminary data.</text>
</comment>
<accession>A0A9P6ZCK0</accession>
<evidence type="ECO:0000313" key="3">
    <source>
        <dbReference type="EMBL" id="KAG1575455.1"/>
    </source>
</evidence>
<evidence type="ECO:0000256" key="1">
    <source>
        <dbReference type="SAM" id="MobiDB-lite"/>
    </source>
</evidence>
<proteinExistence type="predicted"/>
<protein>
    <recommendedName>
        <fullName evidence="5">Lipocalin-like domain-containing protein</fullName>
    </recommendedName>
</protein>
<feature type="signal peptide" evidence="2">
    <location>
        <begin position="1"/>
        <end position="19"/>
    </location>
</feature>
<evidence type="ECO:0000256" key="2">
    <source>
        <dbReference type="SAM" id="SignalP"/>
    </source>
</evidence>
<feature type="region of interest" description="Disordered" evidence="1">
    <location>
        <begin position="152"/>
        <end position="174"/>
    </location>
</feature>
<reference evidence="3 4" key="1">
    <citation type="journal article" date="2020" name="Microb. Genom.">
        <title>Genetic diversity of clinical and environmental Mucorales isolates obtained from an investigation of mucormycosis cases among solid organ transplant recipients.</title>
        <authorList>
            <person name="Nguyen M.H."/>
            <person name="Kaul D."/>
            <person name="Muto C."/>
            <person name="Cheng S.J."/>
            <person name="Richter R.A."/>
            <person name="Bruno V.M."/>
            <person name="Liu G."/>
            <person name="Beyhan S."/>
            <person name="Sundermann A.J."/>
            <person name="Mounaud S."/>
            <person name="Pasculle A.W."/>
            <person name="Nierman W.C."/>
            <person name="Driscoll E."/>
            <person name="Cumbie R."/>
            <person name="Clancy C.J."/>
            <person name="Dupont C.L."/>
        </authorList>
    </citation>
    <scope>NUCLEOTIDE SEQUENCE [LARGE SCALE GENOMIC DNA]</scope>
    <source>
        <strain evidence="3 4">GL24</strain>
    </source>
</reference>
<evidence type="ECO:0000313" key="4">
    <source>
        <dbReference type="Proteomes" id="UP000740926"/>
    </source>
</evidence>
<gene>
    <name evidence="3" type="ORF">G6F50_001073</name>
</gene>
<evidence type="ECO:0008006" key="5">
    <source>
        <dbReference type="Google" id="ProtNLM"/>
    </source>
</evidence>
<sequence>MKFYQLATTALFAINSISGATIFPRQDQQQQNGNQSQYPSSVDIGQLNGTWYLTGLTSNLWDLYQTYGGKLGISANCLQVDLTNSSSSELEAIGSGFLNRTSSGVGVNATAAGAFYLSGPTSDLDVSANDLAWSAYISQVFVNKAQWQNFVTNGQGGNSDNTSDGGSEPIPGSNTMQATINTRLINSSGNSGDNSTNFDTLFVWGSHAQKVSKRADDVYGAILSRNPSVDQDTFSRTLGLLPSGVTNTTLVLLDDSCNTQQ</sequence>
<keyword evidence="2" id="KW-0732">Signal</keyword>
<organism evidence="3 4">
    <name type="scientific">Rhizopus delemar</name>
    <dbReference type="NCBI Taxonomy" id="936053"/>
    <lineage>
        <taxon>Eukaryota</taxon>
        <taxon>Fungi</taxon>
        <taxon>Fungi incertae sedis</taxon>
        <taxon>Mucoromycota</taxon>
        <taxon>Mucoromycotina</taxon>
        <taxon>Mucoromycetes</taxon>
        <taxon>Mucorales</taxon>
        <taxon>Mucorineae</taxon>
        <taxon>Rhizopodaceae</taxon>
        <taxon>Rhizopus</taxon>
    </lineage>
</organism>
<feature type="chain" id="PRO_5040491302" description="Lipocalin-like domain-containing protein" evidence="2">
    <location>
        <begin position="20"/>
        <end position="261"/>
    </location>
</feature>
<keyword evidence="4" id="KW-1185">Reference proteome</keyword>
<dbReference type="EMBL" id="JAANIU010000082">
    <property type="protein sequence ID" value="KAG1575455.1"/>
    <property type="molecule type" value="Genomic_DNA"/>
</dbReference>